<evidence type="ECO:0000256" key="2">
    <source>
        <dbReference type="ARBA" id="ARBA00022448"/>
    </source>
</evidence>
<dbReference type="InterPro" id="IPR006059">
    <property type="entry name" value="SBP"/>
</dbReference>
<dbReference type="PANTHER" id="PTHR30061:SF50">
    <property type="entry name" value="MALTOSE_MALTODEXTRIN-BINDING PERIPLASMIC PROTEIN"/>
    <property type="match status" value="1"/>
</dbReference>
<evidence type="ECO:0000313" key="5">
    <source>
        <dbReference type="Proteomes" id="UP000464314"/>
    </source>
</evidence>
<proteinExistence type="inferred from homology"/>
<comment type="similarity">
    <text evidence="1">Belongs to the bacterial solute-binding protein 1 family.</text>
</comment>
<dbReference type="GO" id="GO:0042956">
    <property type="term" value="P:maltodextrin transmembrane transport"/>
    <property type="evidence" value="ECO:0007669"/>
    <property type="project" value="TreeGrafter"/>
</dbReference>
<dbReference type="Pfam" id="PF13416">
    <property type="entry name" value="SBP_bac_8"/>
    <property type="match status" value="1"/>
</dbReference>
<dbReference type="KEGG" id="anr:Ana3638_13495"/>
<evidence type="ECO:0000256" key="3">
    <source>
        <dbReference type="ARBA" id="ARBA00022729"/>
    </source>
</evidence>
<dbReference type="EMBL" id="CP048000">
    <property type="protein sequence ID" value="QHQ63749.1"/>
    <property type="molecule type" value="Genomic_DNA"/>
</dbReference>
<keyword evidence="2" id="KW-0813">Transport</keyword>
<evidence type="ECO:0000256" key="1">
    <source>
        <dbReference type="ARBA" id="ARBA00008520"/>
    </source>
</evidence>
<dbReference type="GO" id="GO:0015768">
    <property type="term" value="P:maltose transport"/>
    <property type="evidence" value="ECO:0007669"/>
    <property type="project" value="TreeGrafter"/>
</dbReference>
<dbReference type="SUPFAM" id="SSF53850">
    <property type="entry name" value="Periplasmic binding protein-like II"/>
    <property type="match status" value="1"/>
</dbReference>
<dbReference type="CDD" id="cd14748">
    <property type="entry name" value="PBP2_UgpB"/>
    <property type="match status" value="1"/>
</dbReference>
<organism evidence="4 5">
    <name type="scientific">Anaerocolumna sedimenticola</name>
    <dbReference type="NCBI Taxonomy" id="2696063"/>
    <lineage>
        <taxon>Bacteria</taxon>
        <taxon>Bacillati</taxon>
        <taxon>Bacillota</taxon>
        <taxon>Clostridia</taxon>
        <taxon>Lachnospirales</taxon>
        <taxon>Lachnospiraceae</taxon>
        <taxon>Anaerocolumna</taxon>
    </lineage>
</organism>
<dbReference type="GO" id="GO:1901982">
    <property type="term" value="F:maltose binding"/>
    <property type="evidence" value="ECO:0007669"/>
    <property type="project" value="TreeGrafter"/>
</dbReference>
<dbReference type="GO" id="GO:0055052">
    <property type="term" value="C:ATP-binding cassette (ABC) transporter complex, substrate-binding subunit-containing"/>
    <property type="evidence" value="ECO:0007669"/>
    <property type="project" value="TreeGrafter"/>
</dbReference>
<gene>
    <name evidence="4" type="ORF">Ana3638_13495</name>
</gene>
<keyword evidence="5" id="KW-1185">Reference proteome</keyword>
<dbReference type="PANTHER" id="PTHR30061">
    <property type="entry name" value="MALTOSE-BINDING PERIPLASMIC PROTEIN"/>
    <property type="match status" value="1"/>
</dbReference>
<accession>A0A6P1TU62</accession>
<name>A0A6P1TU62_9FIRM</name>
<keyword evidence="3" id="KW-0732">Signal</keyword>
<dbReference type="Proteomes" id="UP000464314">
    <property type="component" value="Chromosome"/>
</dbReference>
<protein>
    <submittedName>
        <fullName evidence="4">Extracellular solute-binding protein</fullName>
    </submittedName>
</protein>
<dbReference type="AlphaFoldDB" id="A0A6P1TU62"/>
<dbReference type="Gene3D" id="3.40.190.10">
    <property type="entry name" value="Periplasmic binding protein-like II"/>
    <property type="match status" value="1"/>
</dbReference>
<evidence type="ECO:0000313" key="4">
    <source>
        <dbReference type="EMBL" id="QHQ63749.1"/>
    </source>
</evidence>
<reference evidence="4 5" key="1">
    <citation type="submission" date="2020-01" db="EMBL/GenBank/DDBJ databases">
        <title>Genome analysis of Anaerocolumna sp. CBA3638.</title>
        <authorList>
            <person name="Kim J."/>
            <person name="Roh S.W."/>
        </authorList>
    </citation>
    <scope>NUCLEOTIDE SEQUENCE [LARGE SCALE GENOMIC DNA]</scope>
    <source>
        <strain evidence="4 5">CBA3638</strain>
    </source>
</reference>
<sequence>MVCKGVTIQFWNAFTGSDGDILREIVDRYNKENKDGITIEMDIMPGATLTEKLAPAIATGNAPAMILAGNMDLVNYAKTNSILSMNDFFDVTKADKSDFAPAALESLQYNGEQMMIPMQWFTQYLYYNKDLFKAAGLDPGTPPATWEEVKEYAEKITDPDKNIYGLGIAVSGAVCWFDSLFLSNGGEILDAANKKSLIDNEANLKSLQFIQDLVKKGYATKGTTGADLDNIMMADQLGMVVNGPWMVAGLKENKINFGVAVLPAGSAGTVGIAETTGFAIPDGTSDEEKAAAYKFIEYWNTTEIGKEWSMRNGFPPYLNSVANDPEVKANELVSVFSAISEYGQAFGAGLSSAASINTDVLFPMVENIIAGNDCQEELTKASTEIDRLLGTE</sequence>